<evidence type="ECO:0000313" key="3">
    <source>
        <dbReference type="EMBL" id="MBP0496575.1"/>
    </source>
</evidence>
<evidence type="ECO:0000256" key="1">
    <source>
        <dbReference type="ARBA" id="ARBA00022724"/>
    </source>
</evidence>
<sequence length="315" mass="35135">MTAPLSQDLRKRLVRAVEEGASAREAAARFAVSASAAIKLVRRVRETGSTAPARIGGYRKPLLSGQEEFLRQLTASRKGITLAEIRAALVERGVAPVSLMTIWSMLKRIDQSHKKSKMRAAEQDRPDVAEHRRHWRVWQRYMDPERFVFLDETGASTNMIRRYGWGPRNERLVDATPHGHWRTTTFIAGLRSTGLVAPLVLDGPMTGEAFLAYVRQFLAPVLTKGDVVVMDNLAAHKVAGVREAIRATGASPLYLPPYSPDLNPIEQAFAKLKALLRKATTRTREALWTTIGRLLDTFTQAECRNYLANSGYASE</sequence>
<gene>
    <name evidence="3" type="ORF">J5Y10_27630</name>
</gene>
<dbReference type="Pfam" id="PF13358">
    <property type="entry name" value="DDE_3"/>
    <property type="match status" value="1"/>
</dbReference>
<dbReference type="InterPro" id="IPR047655">
    <property type="entry name" value="Transpos_IS630-like"/>
</dbReference>
<dbReference type="PANTHER" id="PTHR46564">
    <property type="entry name" value="TRANSPOSASE"/>
    <property type="match status" value="1"/>
</dbReference>
<evidence type="ECO:0000259" key="2">
    <source>
        <dbReference type="PROSITE" id="PS51057"/>
    </source>
</evidence>
<feature type="domain" description="Paired" evidence="2">
    <location>
        <begin position="1"/>
        <end position="113"/>
    </location>
</feature>
<dbReference type="InterPro" id="IPR038717">
    <property type="entry name" value="Tc1-like_DDE_dom"/>
</dbReference>
<dbReference type="PANTHER" id="PTHR46564:SF1">
    <property type="entry name" value="TRANSPOSASE"/>
    <property type="match status" value="1"/>
</dbReference>
<dbReference type="Proteomes" id="UP000677537">
    <property type="component" value="Unassembled WGS sequence"/>
</dbReference>
<dbReference type="InterPro" id="IPR036388">
    <property type="entry name" value="WH-like_DNA-bd_sf"/>
</dbReference>
<dbReference type="InterPro" id="IPR001523">
    <property type="entry name" value="Paired_dom"/>
</dbReference>
<proteinExistence type="predicted"/>
<dbReference type="NCBIfam" id="NF033545">
    <property type="entry name" value="transpos_IS630"/>
    <property type="match status" value="1"/>
</dbReference>
<dbReference type="Gene3D" id="3.30.420.10">
    <property type="entry name" value="Ribonuclease H-like superfamily/Ribonuclease H"/>
    <property type="match status" value="1"/>
</dbReference>
<dbReference type="PROSITE" id="PS51057">
    <property type="entry name" value="PAIRED_2"/>
    <property type="match status" value="1"/>
</dbReference>
<dbReference type="EMBL" id="JAGIZA010000061">
    <property type="protein sequence ID" value="MBP0496575.1"/>
    <property type="molecule type" value="Genomic_DNA"/>
</dbReference>
<dbReference type="InterPro" id="IPR036397">
    <property type="entry name" value="RNaseH_sf"/>
</dbReference>
<dbReference type="AlphaFoldDB" id="A0A940N4D0"/>
<dbReference type="Gene3D" id="1.10.10.10">
    <property type="entry name" value="Winged helix-like DNA-binding domain superfamily/Winged helix DNA-binding domain"/>
    <property type="match status" value="1"/>
</dbReference>
<name>A0A940N4D0_9PROT</name>
<comment type="caution">
    <text evidence="3">The sequence shown here is derived from an EMBL/GenBank/DDBJ whole genome shotgun (WGS) entry which is preliminary data.</text>
</comment>
<dbReference type="Pfam" id="PF00292">
    <property type="entry name" value="PAX"/>
    <property type="match status" value="1"/>
</dbReference>
<protein>
    <submittedName>
        <fullName evidence="3">IS630 family transposase</fullName>
    </submittedName>
</protein>
<reference evidence="3" key="1">
    <citation type="submission" date="2021-03" db="EMBL/GenBank/DDBJ databases">
        <authorList>
            <person name="So Y."/>
        </authorList>
    </citation>
    <scope>NUCLEOTIDE SEQUENCE</scope>
    <source>
        <strain evidence="3">SG15</strain>
    </source>
</reference>
<keyword evidence="1" id="KW-0563">Paired box</keyword>
<dbReference type="SUPFAM" id="SSF46689">
    <property type="entry name" value="Homeodomain-like"/>
    <property type="match status" value="1"/>
</dbReference>
<keyword evidence="4" id="KW-1185">Reference proteome</keyword>
<accession>A0A940N4D0</accession>
<organism evidence="3 4">
    <name type="scientific">Roseomonas indoligenes</name>
    <dbReference type="NCBI Taxonomy" id="2820811"/>
    <lineage>
        <taxon>Bacteria</taxon>
        <taxon>Pseudomonadati</taxon>
        <taxon>Pseudomonadota</taxon>
        <taxon>Alphaproteobacteria</taxon>
        <taxon>Acetobacterales</taxon>
        <taxon>Roseomonadaceae</taxon>
        <taxon>Roseomonas</taxon>
    </lineage>
</organism>
<dbReference type="GO" id="GO:0003677">
    <property type="term" value="F:DNA binding"/>
    <property type="evidence" value="ECO:0007669"/>
    <property type="project" value="InterPro"/>
</dbReference>
<dbReference type="InterPro" id="IPR009057">
    <property type="entry name" value="Homeodomain-like_sf"/>
</dbReference>
<evidence type="ECO:0000313" key="4">
    <source>
        <dbReference type="Proteomes" id="UP000677537"/>
    </source>
</evidence>
<dbReference type="GO" id="GO:0006355">
    <property type="term" value="P:regulation of DNA-templated transcription"/>
    <property type="evidence" value="ECO:0007669"/>
    <property type="project" value="InterPro"/>
</dbReference>